<dbReference type="Gene3D" id="3.40.50.300">
    <property type="entry name" value="P-loop containing nucleotide triphosphate hydrolases"/>
    <property type="match status" value="1"/>
</dbReference>
<dbReference type="GO" id="GO:0006952">
    <property type="term" value="P:defense response"/>
    <property type="evidence" value="ECO:0007669"/>
    <property type="project" value="UniProtKB-KW"/>
</dbReference>
<evidence type="ECO:0000313" key="3">
    <source>
        <dbReference type="EMBL" id="KAF5798286.1"/>
    </source>
</evidence>
<dbReference type="EMBL" id="MNCJ02000322">
    <property type="protein sequence ID" value="KAF5798286.1"/>
    <property type="molecule type" value="Genomic_DNA"/>
</dbReference>
<dbReference type="SUPFAM" id="SSF52540">
    <property type="entry name" value="P-loop containing nucleoside triphosphate hydrolases"/>
    <property type="match status" value="1"/>
</dbReference>
<dbReference type="PANTHER" id="PTHR36766:SF13">
    <property type="entry name" value="POWDERY MILDEW RESISTANCE PROTEIN, RPW8"/>
    <property type="match status" value="1"/>
</dbReference>
<dbReference type="AlphaFoldDB" id="A0A9K3IKW2"/>
<keyword evidence="4" id="KW-1185">Reference proteome</keyword>
<organism evidence="3 4">
    <name type="scientific">Helianthus annuus</name>
    <name type="common">Common sunflower</name>
    <dbReference type="NCBI Taxonomy" id="4232"/>
    <lineage>
        <taxon>Eukaryota</taxon>
        <taxon>Viridiplantae</taxon>
        <taxon>Streptophyta</taxon>
        <taxon>Embryophyta</taxon>
        <taxon>Tracheophyta</taxon>
        <taxon>Spermatophyta</taxon>
        <taxon>Magnoliopsida</taxon>
        <taxon>eudicotyledons</taxon>
        <taxon>Gunneridae</taxon>
        <taxon>Pentapetalae</taxon>
        <taxon>asterids</taxon>
        <taxon>campanulids</taxon>
        <taxon>Asterales</taxon>
        <taxon>Asteraceae</taxon>
        <taxon>Asteroideae</taxon>
        <taxon>Heliantheae alliance</taxon>
        <taxon>Heliantheae</taxon>
        <taxon>Helianthus</taxon>
    </lineage>
</organism>
<evidence type="ECO:0000256" key="2">
    <source>
        <dbReference type="ARBA" id="ARBA00022821"/>
    </source>
</evidence>
<dbReference type="Proteomes" id="UP000215914">
    <property type="component" value="Unassembled WGS sequence"/>
</dbReference>
<dbReference type="GO" id="GO:0043531">
    <property type="term" value="F:ADP binding"/>
    <property type="evidence" value="ECO:0007669"/>
    <property type="project" value="InterPro"/>
</dbReference>
<evidence type="ECO:0000256" key="1">
    <source>
        <dbReference type="ARBA" id="ARBA00022614"/>
    </source>
</evidence>
<evidence type="ECO:0000313" key="4">
    <source>
        <dbReference type="Proteomes" id="UP000215914"/>
    </source>
</evidence>
<gene>
    <name evidence="3" type="ORF">HanXRQr2_Chr07g0291111</name>
</gene>
<dbReference type="InterPro" id="IPR042197">
    <property type="entry name" value="Apaf_helical"/>
</dbReference>
<sequence>MKSNNMLLVLDDVWSESESIIQDLMFQIPGYKVLVTSRFLFPRFDSTYELGLLNNEDAKTLLCYSAFPRDGIPINVTDDLVNKIVNFCKGLPLALTVAGASLCGQPAFKWKTTLKKWSESGSMLQSNSNILHSLKLCCQKRKKRAPRHPGAARRTYSAWW</sequence>
<keyword evidence="3" id="KW-0378">Hydrolase</keyword>
<keyword evidence="1" id="KW-0433">Leucine-rich repeat</keyword>
<keyword evidence="2" id="KW-0611">Plant defense</keyword>
<dbReference type="InterPro" id="IPR027417">
    <property type="entry name" value="P-loop_NTPase"/>
</dbReference>
<accession>A0A9K3IKW2</accession>
<reference evidence="3" key="2">
    <citation type="submission" date="2020-06" db="EMBL/GenBank/DDBJ databases">
        <title>Helianthus annuus Genome sequencing and assembly Release 2.</title>
        <authorList>
            <person name="Gouzy J."/>
            <person name="Langlade N."/>
            <person name="Munos S."/>
        </authorList>
    </citation>
    <scope>NUCLEOTIDE SEQUENCE</scope>
    <source>
        <tissue evidence="3">Leaves</tissue>
    </source>
</reference>
<proteinExistence type="predicted"/>
<protein>
    <submittedName>
        <fullName evidence="3">P-loop containing nucleoside triphosphate hydrolase</fullName>
    </submittedName>
</protein>
<dbReference type="GO" id="GO:0016787">
    <property type="term" value="F:hydrolase activity"/>
    <property type="evidence" value="ECO:0007669"/>
    <property type="project" value="UniProtKB-KW"/>
</dbReference>
<reference evidence="3" key="1">
    <citation type="journal article" date="2017" name="Nature">
        <title>The sunflower genome provides insights into oil metabolism, flowering and Asterid evolution.</title>
        <authorList>
            <person name="Badouin H."/>
            <person name="Gouzy J."/>
            <person name="Grassa C.J."/>
            <person name="Murat F."/>
            <person name="Staton S.E."/>
            <person name="Cottret L."/>
            <person name="Lelandais-Briere C."/>
            <person name="Owens G.L."/>
            <person name="Carrere S."/>
            <person name="Mayjonade B."/>
            <person name="Legrand L."/>
            <person name="Gill N."/>
            <person name="Kane N.C."/>
            <person name="Bowers J.E."/>
            <person name="Hubner S."/>
            <person name="Bellec A."/>
            <person name="Berard A."/>
            <person name="Berges H."/>
            <person name="Blanchet N."/>
            <person name="Boniface M.C."/>
            <person name="Brunel D."/>
            <person name="Catrice O."/>
            <person name="Chaidir N."/>
            <person name="Claudel C."/>
            <person name="Donnadieu C."/>
            <person name="Faraut T."/>
            <person name="Fievet G."/>
            <person name="Helmstetter N."/>
            <person name="King M."/>
            <person name="Knapp S.J."/>
            <person name="Lai Z."/>
            <person name="Le Paslier M.C."/>
            <person name="Lippi Y."/>
            <person name="Lorenzon L."/>
            <person name="Mandel J.R."/>
            <person name="Marage G."/>
            <person name="Marchand G."/>
            <person name="Marquand E."/>
            <person name="Bret-Mestries E."/>
            <person name="Morien E."/>
            <person name="Nambeesan S."/>
            <person name="Nguyen T."/>
            <person name="Pegot-Espagnet P."/>
            <person name="Pouilly N."/>
            <person name="Raftis F."/>
            <person name="Sallet E."/>
            <person name="Schiex T."/>
            <person name="Thomas J."/>
            <person name="Vandecasteele C."/>
            <person name="Vares D."/>
            <person name="Vear F."/>
            <person name="Vautrin S."/>
            <person name="Crespi M."/>
            <person name="Mangin B."/>
            <person name="Burke J.M."/>
            <person name="Salse J."/>
            <person name="Munos S."/>
            <person name="Vincourt P."/>
            <person name="Rieseberg L.H."/>
            <person name="Langlade N.B."/>
        </authorList>
    </citation>
    <scope>NUCLEOTIDE SEQUENCE</scope>
    <source>
        <tissue evidence="3">Leaves</tissue>
    </source>
</reference>
<dbReference type="PANTHER" id="PTHR36766">
    <property type="entry name" value="PLANT BROAD-SPECTRUM MILDEW RESISTANCE PROTEIN RPW8"/>
    <property type="match status" value="1"/>
</dbReference>
<dbReference type="Gramene" id="mRNA:HanXRQr2_Chr07g0291111">
    <property type="protein sequence ID" value="mRNA:HanXRQr2_Chr07g0291111"/>
    <property type="gene ID" value="HanXRQr2_Chr07g0291111"/>
</dbReference>
<comment type="caution">
    <text evidence="3">The sequence shown here is derived from an EMBL/GenBank/DDBJ whole genome shotgun (WGS) entry which is preliminary data.</text>
</comment>
<dbReference type="Gene3D" id="1.10.8.430">
    <property type="entry name" value="Helical domain of apoptotic protease-activating factors"/>
    <property type="match status" value="1"/>
</dbReference>
<name>A0A9K3IKW2_HELAN</name>